<proteinExistence type="inferred from homology"/>
<evidence type="ECO:0000256" key="7">
    <source>
        <dbReference type="ARBA" id="ARBA00023065"/>
    </source>
</evidence>
<evidence type="ECO:0000256" key="11">
    <source>
        <dbReference type="RuleBase" id="RU000679"/>
    </source>
</evidence>
<comment type="similarity">
    <text evidence="11">Belongs to the amiloride-sensitive sodium channel (TC 1.A.6) family.</text>
</comment>
<dbReference type="PANTHER" id="PTHR11690:SF248">
    <property type="entry name" value="PICKPOCKET 17, ISOFORM A"/>
    <property type="match status" value="1"/>
</dbReference>
<feature type="transmembrane region" description="Helical" evidence="12">
    <location>
        <begin position="295"/>
        <end position="318"/>
    </location>
</feature>
<comment type="subcellular location">
    <subcellularLocation>
        <location evidence="1">Membrane</location>
        <topology evidence="1">Multi-pass membrane protein</topology>
    </subcellularLocation>
</comment>
<keyword evidence="7 11" id="KW-0406">Ion transport</keyword>
<dbReference type="InterPro" id="IPR001873">
    <property type="entry name" value="ENaC"/>
</dbReference>
<dbReference type="Gene3D" id="1.10.287.770">
    <property type="entry name" value="YojJ-like"/>
    <property type="match status" value="1"/>
</dbReference>
<dbReference type="STRING" id="6184.A0A430Q3R5"/>
<evidence type="ECO:0000256" key="5">
    <source>
        <dbReference type="ARBA" id="ARBA00022989"/>
    </source>
</evidence>
<sequence>MSSFVKIGNCDIQHPIVRNYTINNSPTTSNQNHTLLKADKLFSVNQNQETKTHEIPFNFECLSELEAVKNRVLCKSEVTKHYQGDVVLSCTLPCAFFAYETDRSTSTWPTKSWQLSWLSTRAGKKVANRPDLVGYRLAKERLDVSEGEKEAQEFLAKSNVLERNLLAIMLIRPNFNVHKGDVVLSCTLPCAFFAYETDRSTSTWPTKSWQLSWLSTRAGKKVANRPDLVGYRLAKERLDVSEGEKEAQEFLAKSNVLERNLLAIMLIRPNFNVHKVDEKEVLSLTSLLSQSGGLFSIWIGLNMMSVIEVVELIFHLITKCRQFSKRKRLRRTQKKQTTCDTLKPLTNANSEAEMVQDQITNRGIGKQTEKYRKDDMTINNGPIQIHTRKRSPSAPNQMVSGNISLYLPQI</sequence>
<dbReference type="AlphaFoldDB" id="A0A430Q3R5"/>
<keyword evidence="8 12" id="KW-0472">Membrane</keyword>
<dbReference type="Pfam" id="PF00858">
    <property type="entry name" value="ASC"/>
    <property type="match status" value="1"/>
</dbReference>
<comment type="caution">
    <text evidence="13">The sequence shown here is derived from an EMBL/GenBank/DDBJ whole genome shotgun (WGS) entry which is preliminary data.</text>
</comment>
<gene>
    <name evidence="13" type="ORF">DC041_0006933</name>
</gene>
<dbReference type="GO" id="GO:0015280">
    <property type="term" value="F:ligand-gated sodium channel activity"/>
    <property type="evidence" value="ECO:0007669"/>
    <property type="project" value="TreeGrafter"/>
</dbReference>
<keyword evidence="2 11" id="KW-0813">Transport</keyword>
<keyword evidence="6" id="KW-0915">Sodium</keyword>
<evidence type="ECO:0000256" key="2">
    <source>
        <dbReference type="ARBA" id="ARBA00022448"/>
    </source>
</evidence>
<evidence type="ECO:0000256" key="3">
    <source>
        <dbReference type="ARBA" id="ARBA00022461"/>
    </source>
</evidence>
<dbReference type="Proteomes" id="UP000290809">
    <property type="component" value="Unassembled WGS sequence"/>
</dbReference>
<dbReference type="GO" id="GO:0005886">
    <property type="term" value="C:plasma membrane"/>
    <property type="evidence" value="ECO:0007669"/>
    <property type="project" value="TreeGrafter"/>
</dbReference>
<protein>
    <submittedName>
        <fullName evidence="13">Uncharacterized protein</fullName>
    </submittedName>
</protein>
<evidence type="ECO:0000256" key="6">
    <source>
        <dbReference type="ARBA" id="ARBA00023053"/>
    </source>
</evidence>
<evidence type="ECO:0000256" key="8">
    <source>
        <dbReference type="ARBA" id="ARBA00023136"/>
    </source>
</evidence>
<evidence type="ECO:0000256" key="1">
    <source>
        <dbReference type="ARBA" id="ARBA00004141"/>
    </source>
</evidence>
<accession>A0A430Q3R5</accession>
<dbReference type="EMBL" id="QMKO01002892">
    <property type="protein sequence ID" value="RTG82294.1"/>
    <property type="molecule type" value="Genomic_DNA"/>
</dbReference>
<keyword evidence="9 11" id="KW-0739">Sodium transport</keyword>
<reference evidence="13 14" key="1">
    <citation type="journal article" date="2019" name="PLoS Pathog.">
        <title>Genome sequence of the bovine parasite Schistosoma bovis Tanzania.</title>
        <authorList>
            <person name="Oey H."/>
            <person name="Zakrzewski M."/>
            <person name="Gobert G."/>
            <person name="Gravermann K."/>
            <person name="Stoye J."/>
            <person name="Jones M."/>
            <person name="Mcmanus D."/>
            <person name="Krause L."/>
        </authorList>
    </citation>
    <scope>NUCLEOTIDE SEQUENCE [LARGE SCALE GENOMIC DNA]</scope>
    <source>
        <strain evidence="13 14">TAN1997</strain>
    </source>
</reference>
<name>A0A430Q3R5_SCHBO</name>
<keyword evidence="14" id="KW-1185">Reference proteome</keyword>
<keyword evidence="3 11" id="KW-0894">Sodium channel</keyword>
<evidence type="ECO:0000256" key="9">
    <source>
        <dbReference type="ARBA" id="ARBA00023201"/>
    </source>
</evidence>
<keyword evidence="4 11" id="KW-0812">Transmembrane</keyword>
<evidence type="ECO:0000313" key="13">
    <source>
        <dbReference type="EMBL" id="RTG82294.1"/>
    </source>
</evidence>
<keyword evidence="5 12" id="KW-1133">Transmembrane helix</keyword>
<evidence type="ECO:0000313" key="14">
    <source>
        <dbReference type="Proteomes" id="UP000290809"/>
    </source>
</evidence>
<keyword evidence="10 11" id="KW-0407">Ion channel</keyword>
<dbReference type="PANTHER" id="PTHR11690">
    <property type="entry name" value="AMILORIDE-SENSITIVE SODIUM CHANNEL-RELATED"/>
    <property type="match status" value="1"/>
</dbReference>
<evidence type="ECO:0000256" key="4">
    <source>
        <dbReference type="ARBA" id="ARBA00022692"/>
    </source>
</evidence>
<evidence type="ECO:0000256" key="12">
    <source>
        <dbReference type="SAM" id="Phobius"/>
    </source>
</evidence>
<evidence type="ECO:0000256" key="10">
    <source>
        <dbReference type="ARBA" id="ARBA00023303"/>
    </source>
</evidence>
<organism evidence="13 14">
    <name type="scientific">Schistosoma bovis</name>
    <name type="common">Blood fluke</name>
    <dbReference type="NCBI Taxonomy" id="6184"/>
    <lineage>
        <taxon>Eukaryota</taxon>
        <taxon>Metazoa</taxon>
        <taxon>Spiralia</taxon>
        <taxon>Lophotrochozoa</taxon>
        <taxon>Platyhelminthes</taxon>
        <taxon>Trematoda</taxon>
        <taxon>Digenea</taxon>
        <taxon>Strigeidida</taxon>
        <taxon>Schistosomatoidea</taxon>
        <taxon>Schistosomatidae</taxon>
        <taxon>Schistosoma</taxon>
    </lineage>
</organism>